<feature type="transmembrane region" description="Helical" evidence="12">
    <location>
        <begin position="341"/>
        <end position="362"/>
    </location>
</feature>
<dbReference type="InterPro" id="IPR004358">
    <property type="entry name" value="Sig_transdc_His_kin-like_C"/>
</dbReference>
<dbReference type="InterPro" id="IPR036097">
    <property type="entry name" value="HisK_dim/P_sf"/>
</dbReference>
<keyword evidence="5 10" id="KW-0597">Phosphoprotein</keyword>
<evidence type="ECO:0000259" key="13">
    <source>
        <dbReference type="PROSITE" id="PS50109"/>
    </source>
</evidence>
<feature type="modified residue" description="4-aspartylphosphate" evidence="10">
    <location>
        <position position="685"/>
    </location>
</feature>
<evidence type="ECO:0000259" key="14">
    <source>
        <dbReference type="PROSITE" id="PS50110"/>
    </source>
</evidence>
<dbReference type="Pfam" id="PF00512">
    <property type="entry name" value="HisKA"/>
    <property type="match status" value="1"/>
</dbReference>
<dbReference type="PANTHER" id="PTHR45339:SF1">
    <property type="entry name" value="HYBRID SIGNAL TRANSDUCTION HISTIDINE KINASE J"/>
    <property type="match status" value="1"/>
</dbReference>
<gene>
    <name evidence="15" type="ORF">GM415_02620</name>
</gene>
<evidence type="ECO:0000256" key="11">
    <source>
        <dbReference type="SAM" id="MobiDB-lite"/>
    </source>
</evidence>
<keyword evidence="16" id="KW-1185">Reference proteome</keyword>
<evidence type="ECO:0000313" key="15">
    <source>
        <dbReference type="EMBL" id="QGY39064.1"/>
    </source>
</evidence>
<evidence type="ECO:0000256" key="10">
    <source>
        <dbReference type="PROSITE-ProRule" id="PRU00169"/>
    </source>
</evidence>
<keyword evidence="8" id="KW-0902">Two-component regulatory system</keyword>
<dbReference type="InterPro" id="IPR003661">
    <property type="entry name" value="HisK_dim/P_dom"/>
</dbReference>
<dbReference type="SUPFAM" id="SSF47384">
    <property type="entry name" value="Homodimeric domain of signal transducing histidine kinase"/>
    <property type="match status" value="1"/>
</dbReference>
<evidence type="ECO:0000256" key="9">
    <source>
        <dbReference type="ARBA" id="ARBA00023136"/>
    </source>
</evidence>
<dbReference type="InterPro" id="IPR011006">
    <property type="entry name" value="CheY-like_superfamily"/>
</dbReference>
<evidence type="ECO:0000256" key="3">
    <source>
        <dbReference type="ARBA" id="ARBA00012438"/>
    </source>
</evidence>
<dbReference type="SUPFAM" id="SSF55874">
    <property type="entry name" value="ATPase domain of HSP90 chaperone/DNA topoisomerase II/histidine kinase"/>
    <property type="match status" value="1"/>
</dbReference>
<dbReference type="Pfam" id="PF00072">
    <property type="entry name" value="Response_reg"/>
    <property type="match status" value="1"/>
</dbReference>
<evidence type="ECO:0000256" key="6">
    <source>
        <dbReference type="ARBA" id="ARBA00022692"/>
    </source>
</evidence>
<evidence type="ECO:0000256" key="2">
    <source>
        <dbReference type="ARBA" id="ARBA00004651"/>
    </source>
</evidence>
<dbReference type="InterPro" id="IPR003594">
    <property type="entry name" value="HATPase_dom"/>
</dbReference>
<dbReference type="PANTHER" id="PTHR45339">
    <property type="entry name" value="HYBRID SIGNAL TRANSDUCTION HISTIDINE KINASE J"/>
    <property type="match status" value="1"/>
</dbReference>
<dbReference type="InterPro" id="IPR001789">
    <property type="entry name" value="Sig_transdc_resp-reg_receiver"/>
</dbReference>
<dbReference type="GO" id="GO:0005886">
    <property type="term" value="C:plasma membrane"/>
    <property type="evidence" value="ECO:0007669"/>
    <property type="project" value="UniProtKB-SubCell"/>
</dbReference>
<keyword evidence="6 12" id="KW-0812">Transmembrane</keyword>
<keyword evidence="7 12" id="KW-1133">Transmembrane helix</keyword>
<dbReference type="CDD" id="cd16922">
    <property type="entry name" value="HATPase_EvgS-ArcB-TorS-like"/>
    <property type="match status" value="1"/>
</dbReference>
<dbReference type="CDD" id="cd17546">
    <property type="entry name" value="REC_hyHK_CKI1_RcsC-like"/>
    <property type="match status" value="1"/>
</dbReference>
<dbReference type="SMART" id="SM00387">
    <property type="entry name" value="HATPase_c"/>
    <property type="match status" value="1"/>
</dbReference>
<feature type="compositionally biased region" description="Polar residues" evidence="11">
    <location>
        <begin position="616"/>
        <end position="632"/>
    </location>
</feature>
<accession>A0A6I6JMZ0</accession>
<proteinExistence type="predicted"/>
<dbReference type="EMBL" id="CP046400">
    <property type="protein sequence ID" value="QGY39064.1"/>
    <property type="molecule type" value="Genomic_DNA"/>
</dbReference>
<dbReference type="SUPFAM" id="SSF52172">
    <property type="entry name" value="CheY-like"/>
    <property type="match status" value="1"/>
</dbReference>
<dbReference type="Gene3D" id="1.10.287.130">
    <property type="match status" value="1"/>
</dbReference>
<dbReference type="Pfam" id="PF02743">
    <property type="entry name" value="dCache_1"/>
    <property type="match status" value="1"/>
</dbReference>
<organism evidence="15 16">
    <name type="scientific">Pseudodesulfovibrio cashew</name>
    <dbReference type="NCBI Taxonomy" id="2678688"/>
    <lineage>
        <taxon>Bacteria</taxon>
        <taxon>Pseudomonadati</taxon>
        <taxon>Thermodesulfobacteriota</taxon>
        <taxon>Desulfovibrionia</taxon>
        <taxon>Desulfovibrionales</taxon>
        <taxon>Desulfovibrionaceae</taxon>
    </lineage>
</organism>
<dbReference type="Pfam" id="PF02518">
    <property type="entry name" value="HATPase_c"/>
    <property type="match status" value="1"/>
</dbReference>
<dbReference type="GO" id="GO:0000155">
    <property type="term" value="F:phosphorelay sensor kinase activity"/>
    <property type="evidence" value="ECO:0007669"/>
    <property type="project" value="InterPro"/>
</dbReference>
<dbReference type="Gene3D" id="3.30.565.10">
    <property type="entry name" value="Histidine kinase-like ATPase, C-terminal domain"/>
    <property type="match status" value="1"/>
</dbReference>
<name>A0A6I6JMZ0_9BACT</name>
<evidence type="ECO:0000256" key="1">
    <source>
        <dbReference type="ARBA" id="ARBA00000085"/>
    </source>
</evidence>
<feature type="region of interest" description="Disordered" evidence="11">
    <location>
        <begin position="613"/>
        <end position="634"/>
    </location>
</feature>
<keyword evidence="4" id="KW-1003">Cell membrane</keyword>
<dbReference type="FunFam" id="3.30.565.10:FF:000010">
    <property type="entry name" value="Sensor histidine kinase RcsC"/>
    <property type="match status" value="1"/>
</dbReference>
<dbReference type="SUPFAM" id="SSF103190">
    <property type="entry name" value="Sensory domain-like"/>
    <property type="match status" value="1"/>
</dbReference>
<comment type="catalytic activity">
    <reaction evidence="1">
        <text>ATP + protein L-histidine = ADP + protein N-phospho-L-histidine.</text>
        <dbReference type="EC" id="2.7.13.3"/>
    </reaction>
</comment>
<dbReference type="PROSITE" id="PS50110">
    <property type="entry name" value="RESPONSE_REGULATORY"/>
    <property type="match status" value="1"/>
</dbReference>
<dbReference type="CDD" id="cd12913">
    <property type="entry name" value="PDC1_MCP_like"/>
    <property type="match status" value="1"/>
</dbReference>
<dbReference type="Gene3D" id="3.30.450.20">
    <property type="entry name" value="PAS domain"/>
    <property type="match status" value="2"/>
</dbReference>
<dbReference type="KEGG" id="psel:GM415_02620"/>
<dbReference type="InterPro" id="IPR036890">
    <property type="entry name" value="HATPase_C_sf"/>
</dbReference>
<evidence type="ECO:0000256" key="5">
    <source>
        <dbReference type="ARBA" id="ARBA00022553"/>
    </source>
</evidence>
<dbReference type="EC" id="2.7.13.3" evidence="3"/>
<comment type="subcellular location">
    <subcellularLocation>
        <location evidence="2">Cell membrane</location>
        <topology evidence="2">Multi-pass membrane protein</topology>
    </subcellularLocation>
</comment>
<dbReference type="Gene3D" id="3.40.50.2300">
    <property type="match status" value="1"/>
</dbReference>
<dbReference type="Proteomes" id="UP000428328">
    <property type="component" value="Chromosome"/>
</dbReference>
<reference evidence="15 16" key="1">
    <citation type="submission" date="2019-11" db="EMBL/GenBank/DDBJ databases">
        <authorList>
            <person name="Zheng R.K."/>
            <person name="Sun C.M."/>
        </authorList>
    </citation>
    <scope>NUCLEOTIDE SEQUENCE [LARGE SCALE GENOMIC DNA]</scope>
    <source>
        <strain evidence="15 16">SRB007</strain>
    </source>
</reference>
<dbReference type="CDD" id="cd00082">
    <property type="entry name" value="HisKA"/>
    <property type="match status" value="1"/>
</dbReference>
<dbReference type="SMART" id="SM00388">
    <property type="entry name" value="HisKA"/>
    <property type="match status" value="1"/>
</dbReference>
<dbReference type="SMART" id="SM00448">
    <property type="entry name" value="REC"/>
    <property type="match status" value="1"/>
</dbReference>
<feature type="domain" description="Histidine kinase" evidence="13">
    <location>
        <begin position="385"/>
        <end position="611"/>
    </location>
</feature>
<evidence type="ECO:0000313" key="16">
    <source>
        <dbReference type="Proteomes" id="UP000428328"/>
    </source>
</evidence>
<keyword evidence="9 12" id="KW-0472">Membrane</keyword>
<dbReference type="PRINTS" id="PR00344">
    <property type="entry name" value="BCTRLSENSOR"/>
</dbReference>
<sequence>MRIPAKYTLTFGFSGLIIILAALIILSSTLSSKAVLARHARTIMANIASYTIDKSQSHLDPARKAARLTLGLSQHNIVSNNDISSMVAYFYEQLYLYPQFSGIYFGSSNGEFVMASRYNQLSKGGYFTKIIRKQEGKRTVEKIFKTSNDRFIRREFDPGDTYDPRTRPWFRKAVNSNALIWTDPYIFFTSKKPGITTANPVYDAEGRFVGVIGVDIEIDKLSTFISKLNVSEHGRAFILSRSGDLIAHADVDKLKHHGDDEKIRLTKIDELDDTVAREALRSLNKPHGNLSLTEPVFTSFTLEGEKYNAMFAPFVESQWPWIIGIYMPEDDYLGAIKKNSLLNILIAVFAVGIALSAGLMVARKLNTARETAESAGLAKSQFLARMSHEIRTPLNAILGAGELLAETKLDSEQRRLVAINQSAGEHLRDLVSAVLDISKIEAGRYRLEITPFDLYAVTEKACRVFTLAAREKGIDLKWTIEPGTPERLMGDPTVFRQILVNLLGNAVKFTHEGAVRLSVNTLERRTYADAPDEVVLECQVEDTGIGVTEDQMSVIFERFTQADGSTSRKYGGSGLGLSISRNLARLMGGELTASSRPGKGSAFRFTAPFTVDDSAESTQDNNGTEQASSSPVQPRRVLLVEDDERNRLLFSMFLMDIPHTLETAESGEEALKRHFSEPFDLIFMDIEMPGMDGYQTTEAIRAREAKEGLPPVPVVAVTAHALLEAEEQCARSGCTGYLPKPLSKEALRQAVDDYLKG</sequence>
<dbReference type="InterPro" id="IPR033479">
    <property type="entry name" value="dCache_1"/>
</dbReference>
<dbReference type="PROSITE" id="PS50109">
    <property type="entry name" value="HIS_KIN"/>
    <property type="match status" value="1"/>
</dbReference>
<dbReference type="RefSeq" id="WP_158946276.1">
    <property type="nucleotide sequence ID" value="NZ_CP046400.1"/>
</dbReference>
<evidence type="ECO:0000256" key="8">
    <source>
        <dbReference type="ARBA" id="ARBA00023012"/>
    </source>
</evidence>
<protein>
    <recommendedName>
        <fullName evidence="3">histidine kinase</fullName>
        <ecNumber evidence="3">2.7.13.3</ecNumber>
    </recommendedName>
</protein>
<dbReference type="InterPro" id="IPR005467">
    <property type="entry name" value="His_kinase_dom"/>
</dbReference>
<feature type="domain" description="Response regulatory" evidence="14">
    <location>
        <begin position="636"/>
        <end position="755"/>
    </location>
</feature>
<evidence type="ECO:0000256" key="4">
    <source>
        <dbReference type="ARBA" id="ARBA00022475"/>
    </source>
</evidence>
<evidence type="ECO:0000256" key="12">
    <source>
        <dbReference type="SAM" id="Phobius"/>
    </source>
</evidence>
<dbReference type="AlphaFoldDB" id="A0A6I6JMZ0"/>
<dbReference type="CDD" id="cd12912">
    <property type="entry name" value="PDC2_MCP_like"/>
    <property type="match status" value="1"/>
</dbReference>
<evidence type="ECO:0000256" key="7">
    <source>
        <dbReference type="ARBA" id="ARBA00022989"/>
    </source>
</evidence>
<dbReference type="InterPro" id="IPR029151">
    <property type="entry name" value="Sensor-like_sf"/>
</dbReference>